<dbReference type="PANTHER" id="PTHR24056">
    <property type="entry name" value="CELL DIVISION PROTEIN KINASE"/>
    <property type="match status" value="1"/>
</dbReference>
<evidence type="ECO:0000256" key="2">
    <source>
        <dbReference type="ARBA" id="ARBA00022741"/>
    </source>
</evidence>
<keyword evidence="2 4" id="KW-0547">Nucleotide-binding</keyword>
<dbReference type="GO" id="GO:0007165">
    <property type="term" value="P:signal transduction"/>
    <property type="evidence" value="ECO:0007669"/>
    <property type="project" value="TreeGrafter"/>
</dbReference>
<dbReference type="InterPro" id="IPR050108">
    <property type="entry name" value="CDK"/>
</dbReference>
<keyword evidence="5" id="KW-0723">Serine/threonine-protein kinase</keyword>
<evidence type="ECO:0000313" key="7">
    <source>
        <dbReference type="EMBL" id="CCC52623.1"/>
    </source>
</evidence>
<evidence type="ECO:0000256" key="4">
    <source>
        <dbReference type="PROSITE-ProRule" id="PRU10141"/>
    </source>
</evidence>
<dbReference type="CDD" id="cd07829">
    <property type="entry name" value="STKc_CDK_like"/>
    <property type="match status" value="1"/>
</dbReference>
<feature type="domain" description="Protein kinase" evidence="6">
    <location>
        <begin position="21"/>
        <end position="322"/>
    </location>
</feature>
<dbReference type="GO" id="GO:0004693">
    <property type="term" value="F:cyclin-dependent protein serine/threonine kinase activity"/>
    <property type="evidence" value="ECO:0007669"/>
    <property type="project" value="TreeGrafter"/>
</dbReference>
<dbReference type="GO" id="GO:0005737">
    <property type="term" value="C:cytoplasm"/>
    <property type="evidence" value="ECO:0007669"/>
    <property type="project" value="TreeGrafter"/>
</dbReference>
<proteinExistence type="inferred from homology"/>
<gene>
    <name evidence="7" type="ORF">TVY486_1101080</name>
</gene>
<reference evidence="7" key="1">
    <citation type="journal article" date="2012" name="Proc. Natl. Acad. Sci. U.S.A.">
        <title>Antigenic diversity is generated by distinct evolutionary mechanisms in African trypanosome species.</title>
        <authorList>
            <person name="Jackson A.P."/>
            <person name="Berry A."/>
            <person name="Aslett M."/>
            <person name="Allison H.C."/>
            <person name="Burton P."/>
            <person name="Vavrova-Anderson J."/>
            <person name="Brown R."/>
            <person name="Browne H."/>
            <person name="Corton N."/>
            <person name="Hauser H."/>
            <person name="Gamble J."/>
            <person name="Gilderthorp R."/>
            <person name="Marcello L."/>
            <person name="McQuillan J."/>
            <person name="Otto T.D."/>
            <person name="Quail M.A."/>
            <person name="Sanders M.J."/>
            <person name="van Tonder A."/>
            <person name="Ginger M.L."/>
            <person name="Field M.C."/>
            <person name="Barry J.D."/>
            <person name="Hertz-Fowler C."/>
            <person name="Berriman M."/>
        </authorList>
    </citation>
    <scope>NUCLEOTIDE SEQUENCE</scope>
    <source>
        <strain evidence="7">Y486</strain>
    </source>
</reference>
<sequence>MSNSLSNKLDEVDNQVLCNVYEPLAILGEGTYGVVLRARSKVTGAEYAVKKVRPEMLQEGIPATTLREVTLLRELSDNPNIVQLVDVLCGKHRVYLVFELLSEDLRSFIRRHCPPSPGPANGSVVPLPIVKDFTRQMLHALWKCHQSCIMHRDLKPANVLLSVKKGATEDDKTLYTVKIADFGLARTYEMPQVTYTREVMTLWYRAPEILLGEQHYTKAADVWSVGCIVLEMVVGCPIFRGDSNYDQLDKIFYTLGTPTEETWKGVTSMPSYDKSFKVYKVAPLPVRLPTFDKEAVEFALFLLVPNPKNRPTITSILRHPFLQSD</sequence>
<organism evidence="7">
    <name type="scientific">Trypanosoma vivax (strain Y486)</name>
    <dbReference type="NCBI Taxonomy" id="1055687"/>
    <lineage>
        <taxon>Eukaryota</taxon>
        <taxon>Discoba</taxon>
        <taxon>Euglenozoa</taxon>
        <taxon>Kinetoplastea</taxon>
        <taxon>Metakinetoplastina</taxon>
        <taxon>Trypanosomatida</taxon>
        <taxon>Trypanosomatidae</taxon>
        <taxon>Trypanosoma</taxon>
        <taxon>Duttonella</taxon>
    </lineage>
</organism>
<dbReference type="PROSITE" id="PS50011">
    <property type="entry name" value="PROTEIN_KINASE_DOM"/>
    <property type="match status" value="1"/>
</dbReference>
<keyword evidence="7" id="KW-0808">Transferase</keyword>
<keyword evidence="5" id="KW-0418">Kinase</keyword>
<dbReference type="PROSITE" id="PS00107">
    <property type="entry name" value="PROTEIN_KINASE_ATP"/>
    <property type="match status" value="1"/>
</dbReference>
<dbReference type="Pfam" id="PF00069">
    <property type="entry name" value="Pkinase"/>
    <property type="match status" value="1"/>
</dbReference>
<dbReference type="GO" id="GO:0010468">
    <property type="term" value="P:regulation of gene expression"/>
    <property type="evidence" value="ECO:0007669"/>
    <property type="project" value="TreeGrafter"/>
</dbReference>
<dbReference type="AlphaFoldDB" id="G0U9Z2"/>
<dbReference type="Gene3D" id="3.30.200.20">
    <property type="entry name" value="Phosphorylase Kinase, domain 1"/>
    <property type="match status" value="1"/>
</dbReference>
<dbReference type="GO" id="GO:0005634">
    <property type="term" value="C:nucleus"/>
    <property type="evidence" value="ECO:0007669"/>
    <property type="project" value="TreeGrafter"/>
</dbReference>
<dbReference type="EMBL" id="HE573027">
    <property type="protein sequence ID" value="CCC52623.1"/>
    <property type="molecule type" value="Genomic_DNA"/>
</dbReference>
<dbReference type="InterPro" id="IPR017441">
    <property type="entry name" value="Protein_kinase_ATP_BS"/>
</dbReference>
<dbReference type="PANTHER" id="PTHR24056:SF417">
    <property type="entry name" value="CONTROL PROTEIN 2 HOMOLOG 6, PUTATIVE-RELATED"/>
    <property type="match status" value="1"/>
</dbReference>
<comment type="similarity">
    <text evidence="1">Belongs to the protein kinase superfamily. CMGC Ser/Thr protein kinase family. CDC2/CDKX subfamily.</text>
</comment>
<dbReference type="SUPFAM" id="SSF56112">
    <property type="entry name" value="Protein kinase-like (PK-like)"/>
    <property type="match status" value="1"/>
</dbReference>
<dbReference type="FunFam" id="1.10.510.10:FF:000611">
    <property type="entry name" value="CMGC family protein kinase"/>
    <property type="match status" value="1"/>
</dbReference>
<dbReference type="FunFam" id="3.30.200.20:FF:000821">
    <property type="entry name" value="Cdc2-related kinase 6, putative"/>
    <property type="match status" value="1"/>
</dbReference>
<accession>G0U9Z2</accession>
<dbReference type="GO" id="GO:0010389">
    <property type="term" value="P:regulation of G2/M transition of mitotic cell cycle"/>
    <property type="evidence" value="ECO:0007669"/>
    <property type="project" value="TreeGrafter"/>
</dbReference>
<dbReference type="Gene3D" id="1.10.510.10">
    <property type="entry name" value="Transferase(Phosphotransferase) domain 1"/>
    <property type="match status" value="1"/>
</dbReference>
<dbReference type="GO" id="GO:0000082">
    <property type="term" value="P:G1/S transition of mitotic cell cycle"/>
    <property type="evidence" value="ECO:0007669"/>
    <property type="project" value="TreeGrafter"/>
</dbReference>
<evidence type="ECO:0000259" key="6">
    <source>
        <dbReference type="PROSITE" id="PS50011"/>
    </source>
</evidence>
<dbReference type="GO" id="GO:0030332">
    <property type="term" value="F:cyclin binding"/>
    <property type="evidence" value="ECO:0007669"/>
    <property type="project" value="TreeGrafter"/>
</dbReference>
<evidence type="ECO:0000256" key="1">
    <source>
        <dbReference type="ARBA" id="ARBA00006485"/>
    </source>
</evidence>
<dbReference type="PROSITE" id="PS00108">
    <property type="entry name" value="PROTEIN_KINASE_ST"/>
    <property type="match status" value="1"/>
</dbReference>
<dbReference type="InterPro" id="IPR000719">
    <property type="entry name" value="Prot_kinase_dom"/>
</dbReference>
<dbReference type="InterPro" id="IPR008271">
    <property type="entry name" value="Ser/Thr_kinase_AS"/>
</dbReference>
<dbReference type="OMA" id="FEMSVQT"/>
<protein>
    <recommendedName>
        <fullName evidence="6">Protein kinase domain-containing protein</fullName>
    </recommendedName>
</protein>
<evidence type="ECO:0000256" key="3">
    <source>
        <dbReference type="ARBA" id="ARBA00022840"/>
    </source>
</evidence>
<evidence type="ECO:0000256" key="5">
    <source>
        <dbReference type="RuleBase" id="RU000304"/>
    </source>
</evidence>
<feature type="binding site" evidence="4">
    <location>
        <position position="51"/>
    </location>
    <ligand>
        <name>ATP</name>
        <dbReference type="ChEBI" id="CHEBI:30616"/>
    </ligand>
</feature>
<name>G0U9Z2_TRYVY</name>
<keyword evidence="3 4" id="KW-0067">ATP-binding</keyword>
<dbReference type="GO" id="GO:0005524">
    <property type="term" value="F:ATP binding"/>
    <property type="evidence" value="ECO:0007669"/>
    <property type="project" value="UniProtKB-UniRule"/>
</dbReference>
<dbReference type="InterPro" id="IPR011009">
    <property type="entry name" value="Kinase-like_dom_sf"/>
</dbReference>
<dbReference type="GO" id="GO:0000307">
    <property type="term" value="C:cyclin-dependent protein kinase holoenzyme complex"/>
    <property type="evidence" value="ECO:0007669"/>
    <property type="project" value="TreeGrafter"/>
</dbReference>
<dbReference type="VEuPathDB" id="TriTrypDB:TvY486_1101080"/>
<dbReference type="SMART" id="SM00220">
    <property type="entry name" value="S_TKc"/>
    <property type="match status" value="1"/>
</dbReference>